<dbReference type="OrthoDB" id="8410093at2"/>
<sequence>MDGEQEAIAEVEQEIPAIETEMEADEPINIDEAGDEQEVDEEDQPEPDPEDDFEEFDWNGKKVKAPKGLKDGLMMQADYTRKTQEVANTRKELEERAARLDQQFAASEEYLDARADLRMVAKELERFEGFDWSAYQQARMTDPLQADEAWNYAQHLRAQKAQLEGVVQQHESSRTAAVQQEIAKRMQETHEHVKANLKGWTPDTDKQVIDFALSKGVTREQMQNLMNPLVYEMLYLARIGHEALSKPAPNPKKQAAPTQPSKAVGGRSTPAASKSLSEMSMEEYAAARQAGRG</sequence>
<dbReference type="Proteomes" id="UP000294958">
    <property type="component" value="Unassembled WGS sequence"/>
</dbReference>
<evidence type="ECO:0000256" key="2">
    <source>
        <dbReference type="SAM" id="MobiDB-lite"/>
    </source>
</evidence>
<feature type="region of interest" description="Disordered" evidence="2">
    <location>
        <begin position="1"/>
        <end position="69"/>
    </location>
</feature>
<dbReference type="AlphaFoldDB" id="A0A4V3DKH8"/>
<evidence type="ECO:0008006" key="5">
    <source>
        <dbReference type="Google" id="ProtNLM"/>
    </source>
</evidence>
<dbReference type="EMBL" id="SNZF01000015">
    <property type="protein sequence ID" value="TDR34340.1"/>
    <property type="molecule type" value="Genomic_DNA"/>
</dbReference>
<feature type="compositionally biased region" description="Acidic residues" evidence="2">
    <location>
        <begin position="1"/>
        <end position="13"/>
    </location>
</feature>
<feature type="coiled-coil region" evidence="1">
    <location>
        <begin position="76"/>
        <end position="110"/>
    </location>
</feature>
<accession>A0A4V3DKH8</accession>
<evidence type="ECO:0000256" key="1">
    <source>
        <dbReference type="SAM" id="Coils"/>
    </source>
</evidence>
<keyword evidence="4" id="KW-1185">Reference proteome</keyword>
<proteinExistence type="predicted"/>
<feature type="compositionally biased region" description="Acidic residues" evidence="2">
    <location>
        <begin position="20"/>
        <end position="57"/>
    </location>
</feature>
<protein>
    <recommendedName>
        <fullName evidence="5">Scaffolding protein</fullName>
    </recommendedName>
</protein>
<gene>
    <name evidence="3" type="ORF">DES43_115110</name>
</gene>
<keyword evidence="1" id="KW-0175">Coiled coil</keyword>
<evidence type="ECO:0000313" key="3">
    <source>
        <dbReference type="EMBL" id="TDR34340.1"/>
    </source>
</evidence>
<organism evidence="3 4">
    <name type="scientific">Aquamicrobium defluvii</name>
    <dbReference type="NCBI Taxonomy" id="69279"/>
    <lineage>
        <taxon>Bacteria</taxon>
        <taxon>Pseudomonadati</taxon>
        <taxon>Pseudomonadota</taxon>
        <taxon>Alphaproteobacteria</taxon>
        <taxon>Hyphomicrobiales</taxon>
        <taxon>Phyllobacteriaceae</taxon>
        <taxon>Aquamicrobium</taxon>
    </lineage>
</organism>
<name>A0A4V3DKH8_9HYPH</name>
<feature type="compositionally biased region" description="Low complexity" evidence="2">
    <location>
        <begin position="251"/>
        <end position="260"/>
    </location>
</feature>
<dbReference type="RefSeq" id="WP_133675493.1">
    <property type="nucleotide sequence ID" value="NZ_SNZF01000015.1"/>
</dbReference>
<evidence type="ECO:0000313" key="4">
    <source>
        <dbReference type="Proteomes" id="UP000294958"/>
    </source>
</evidence>
<feature type="region of interest" description="Disordered" evidence="2">
    <location>
        <begin position="245"/>
        <end position="293"/>
    </location>
</feature>
<reference evidence="3 4" key="1">
    <citation type="submission" date="2019-03" db="EMBL/GenBank/DDBJ databases">
        <title>Genomic Encyclopedia of Type Strains, Phase IV (KMG-IV): sequencing the most valuable type-strain genomes for metagenomic binning, comparative biology and taxonomic classification.</title>
        <authorList>
            <person name="Goeker M."/>
        </authorList>
    </citation>
    <scope>NUCLEOTIDE SEQUENCE [LARGE SCALE GENOMIC DNA]</scope>
    <source>
        <strain evidence="3 4">DSM 11603</strain>
    </source>
</reference>
<comment type="caution">
    <text evidence="3">The sequence shown here is derived from an EMBL/GenBank/DDBJ whole genome shotgun (WGS) entry which is preliminary data.</text>
</comment>